<dbReference type="AlphaFoldDB" id="A0A7R8W795"/>
<dbReference type="EMBL" id="OB660789">
    <property type="protein sequence ID" value="CAD7226265.1"/>
    <property type="molecule type" value="Genomic_DNA"/>
</dbReference>
<reference evidence="1" key="1">
    <citation type="submission" date="2020-11" db="EMBL/GenBank/DDBJ databases">
        <authorList>
            <person name="Tran Van P."/>
        </authorList>
    </citation>
    <scope>NUCLEOTIDE SEQUENCE</scope>
</reference>
<proteinExistence type="predicted"/>
<name>A0A7R8W795_9CRUS</name>
<protein>
    <submittedName>
        <fullName evidence="1">Uncharacterized protein</fullName>
    </submittedName>
</protein>
<organism evidence="1">
    <name type="scientific">Cyprideis torosa</name>
    <dbReference type="NCBI Taxonomy" id="163714"/>
    <lineage>
        <taxon>Eukaryota</taxon>
        <taxon>Metazoa</taxon>
        <taxon>Ecdysozoa</taxon>
        <taxon>Arthropoda</taxon>
        <taxon>Crustacea</taxon>
        <taxon>Oligostraca</taxon>
        <taxon>Ostracoda</taxon>
        <taxon>Podocopa</taxon>
        <taxon>Podocopida</taxon>
        <taxon>Cytherocopina</taxon>
        <taxon>Cytheroidea</taxon>
        <taxon>Cytherideidae</taxon>
        <taxon>Cyprideis</taxon>
    </lineage>
</organism>
<sequence length="88" mass="9886">YGLTTKRIWNKLDVMEQGLGATGSYGTYRGRAGSGGIGLPPWNKIGLLRPSLQYYEAHQILRNRVFKVPWISGIKSAIIIRGVRIHDF</sequence>
<feature type="non-terminal residue" evidence="1">
    <location>
        <position position="1"/>
    </location>
</feature>
<gene>
    <name evidence="1" type="ORF">CTOB1V02_LOCUS4188</name>
</gene>
<evidence type="ECO:0000313" key="1">
    <source>
        <dbReference type="EMBL" id="CAD7226265.1"/>
    </source>
</evidence>
<accession>A0A7R8W795</accession>